<proteinExistence type="predicted"/>
<evidence type="ECO:0000256" key="4">
    <source>
        <dbReference type="SAM" id="MobiDB-lite"/>
    </source>
</evidence>
<dbReference type="Gene3D" id="2.130.10.10">
    <property type="entry name" value="YVTN repeat-like/Quinoprotein amine dehydrogenase"/>
    <property type="match status" value="1"/>
</dbReference>
<dbReference type="InterPro" id="IPR015943">
    <property type="entry name" value="WD40/YVTN_repeat-like_dom_sf"/>
</dbReference>
<keyword evidence="2" id="KW-0853">WD repeat</keyword>
<evidence type="ECO:0000256" key="1">
    <source>
        <dbReference type="ARBA" id="ARBA00022490"/>
    </source>
</evidence>
<dbReference type="GeneID" id="19878591"/>
<organism evidence="5 6">
    <name type="scientific">Vavraia culicis (isolate floridensis)</name>
    <name type="common">Microsporidian parasite</name>
    <dbReference type="NCBI Taxonomy" id="948595"/>
    <lineage>
        <taxon>Eukaryota</taxon>
        <taxon>Fungi</taxon>
        <taxon>Fungi incertae sedis</taxon>
        <taxon>Microsporidia</taxon>
        <taxon>Pleistophoridae</taxon>
        <taxon>Vavraia</taxon>
    </lineage>
</organism>
<reference evidence="6" key="1">
    <citation type="submission" date="2011-03" db="EMBL/GenBank/DDBJ databases">
        <title>The genome sequence of Vavraia culicis strain floridensis.</title>
        <authorList>
            <consortium name="The Broad Institute Genome Sequencing Platform"/>
            <person name="Cuomo C."/>
            <person name="Becnel J."/>
            <person name="Sanscrainte N."/>
            <person name="Young S.K."/>
            <person name="Zeng Q."/>
            <person name="Gargeya S."/>
            <person name="Fitzgerald M."/>
            <person name="Haas B."/>
            <person name="Abouelleil A."/>
            <person name="Alvarado L."/>
            <person name="Arachchi H.M."/>
            <person name="Berlin A."/>
            <person name="Chapman S.B."/>
            <person name="Gearin G."/>
            <person name="Goldberg J."/>
            <person name="Griggs A."/>
            <person name="Gujja S."/>
            <person name="Hansen M."/>
            <person name="Heiman D."/>
            <person name="Howarth C."/>
            <person name="Larimer J."/>
            <person name="Lui A."/>
            <person name="MacDonald P.J.P."/>
            <person name="McCowen C."/>
            <person name="Montmayeur A."/>
            <person name="Murphy C."/>
            <person name="Neiman D."/>
            <person name="Pearson M."/>
            <person name="Priest M."/>
            <person name="Roberts A."/>
            <person name="Saif S."/>
            <person name="Shea T."/>
            <person name="Sisk P."/>
            <person name="Stolte C."/>
            <person name="Sykes S."/>
            <person name="Wortman J."/>
            <person name="Nusbaum C."/>
            <person name="Birren B."/>
        </authorList>
    </citation>
    <scope>NUCLEOTIDE SEQUENCE [LARGE SCALE GENOMIC DNA]</scope>
    <source>
        <strain evidence="6">floridensis</strain>
    </source>
</reference>
<dbReference type="InterPro" id="IPR001680">
    <property type="entry name" value="WD40_rpt"/>
</dbReference>
<dbReference type="Pfam" id="PF00400">
    <property type="entry name" value="WD40"/>
    <property type="match status" value="2"/>
</dbReference>
<protein>
    <submittedName>
        <fullName evidence="5">Uncharacterized protein</fullName>
    </submittedName>
</protein>
<feature type="region of interest" description="Disordered" evidence="4">
    <location>
        <begin position="21"/>
        <end position="42"/>
    </location>
</feature>
<dbReference type="GO" id="GO:0043130">
    <property type="term" value="F:ubiquitin binding"/>
    <property type="evidence" value="ECO:0007669"/>
    <property type="project" value="TreeGrafter"/>
</dbReference>
<keyword evidence="3" id="KW-0677">Repeat</keyword>
<dbReference type="InterPro" id="IPR036322">
    <property type="entry name" value="WD40_repeat_dom_sf"/>
</dbReference>
<keyword evidence="1" id="KW-0963">Cytoplasm</keyword>
<dbReference type="SUPFAM" id="SSF50978">
    <property type="entry name" value="WD40 repeat-like"/>
    <property type="match status" value="1"/>
</dbReference>
<gene>
    <name evidence="5" type="ORF">VCUG_00706</name>
</gene>
<evidence type="ECO:0000256" key="3">
    <source>
        <dbReference type="ARBA" id="ARBA00022737"/>
    </source>
</evidence>
<dbReference type="HOGENOM" id="CLU_634919_0_0_1"/>
<name>L2GW74_VAVCU</name>
<keyword evidence="6" id="KW-1185">Reference proteome</keyword>
<sequence>MDKKTNNYITVRPIKSIISKDEHSDEVDTEHGMQKRTKRKSRFRRLKRVTKSPWSDYEKSVRPNRHRIIEQIYERHEKKTFNEYFDRKESVKLVEKIDFIDENVLYKHKLGVTGLALFDENNIVSCSFDSKIYVYNMVAKSLKIFSGHCKGVTGIFVKEPFVYSVSFDCKLKVWNLRNERCVFRKALDVVPLKIFVDMCDVEDGVVSADLSREGSVSVKGRLNEIRSDNESSAQYSRRKSMNYTFHSCRRKNVQKDDKKMISWSRNINCIIIGTSEGIVVLDCSSEEIKSVLLGFVLDIQSDAQSYYVLTSNRDLYVIEKATFEISKEFRDVDCFAVHGAKLSMGKSEQVLIYDSATKECTEISSSNNCLLATNVDGTIIAAKTDGNIEIIKSLAIKSTIDGTDSIQSVCAANGSFILIGTESGLIRKYSLD</sequence>
<evidence type="ECO:0000313" key="5">
    <source>
        <dbReference type="EMBL" id="ELA47864.1"/>
    </source>
</evidence>
<dbReference type="RefSeq" id="XP_008073727.1">
    <property type="nucleotide sequence ID" value="XM_008075536.1"/>
</dbReference>
<evidence type="ECO:0000313" key="6">
    <source>
        <dbReference type="Proteomes" id="UP000011081"/>
    </source>
</evidence>
<evidence type="ECO:0000256" key="2">
    <source>
        <dbReference type="ARBA" id="ARBA00022574"/>
    </source>
</evidence>
<dbReference type="SMART" id="SM00320">
    <property type="entry name" value="WD40"/>
    <property type="match status" value="3"/>
</dbReference>
<dbReference type="EMBL" id="GL877411">
    <property type="protein sequence ID" value="ELA47864.1"/>
    <property type="molecule type" value="Genomic_DNA"/>
</dbReference>
<accession>L2GW74</accession>
<dbReference type="GO" id="GO:0005737">
    <property type="term" value="C:cytoplasm"/>
    <property type="evidence" value="ECO:0007669"/>
    <property type="project" value="TreeGrafter"/>
</dbReference>
<dbReference type="VEuPathDB" id="MicrosporidiaDB:VCUG_00706"/>
<dbReference type="GO" id="GO:0005634">
    <property type="term" value="C:nucleus"/>
    <property type="evidence" value="ECO:0007669"/>
    <property type="project" value="TreeGrafter"/>
</dbReference>
<dbReference type="PANTHER" id="PTHR19849">
    <property type="entry name" value="PHOSPHOLIPASE A-2-ACTIVATING PROTEIN"/>
    <property type="match status" value="1"/>
</dbReference>
<dbReference type="AlphaFoldDB" id="L2GW74"/>
<dbReference type="GO" id="GO:0010992">
    <property type="term" value="P:ubiquitin recycling"/>
    <property type="evidence" value="ECO:0007669"/>
    <property type="project" value="TreeGrafter"/>
</dbReference>
<dbReference type="PANTHER" id="PTHR19849:SF0">
    <property type="entry name" value="PHOSPHOLIPASE A-2-ACTIVATING PROTEIN"/>
    <property type="match status" value="1"/>
</dbReference>
<dbReference type="Proteomes" id="UP000011081">
    <property type="component" value="Unassembled WGS sequence"/>
</dbReference>
<dbReference type="GO" id="GO:0043161">
    <property type="term" value="P:proteasome-mediated ubiquitin-dependent protein catabolic process"/>
    <property type="evidence" value="ECO:0007669"/>
    <property type="project" value="TreeGrafter"/>
</dbReference>
<dbReference type="OrthoDB" id="1850764at2759"/>
<dbReference type="InParanoid" id="L2GW74"/>